<sequence>MSIDRTSLGDIARIKKTLSPQGAATWNAILDLLGLPLEMPASEAGPQPGKVEVPSKGEVVRPLPDTDKPPLETKPQTAAPQPVFAPTGAISIKHLGSFVRRPEWSSDGRRLAEYDEVRPAPSVPTLFSPRQERSLITAIALALAETGELDEERVAEQVARGEPLTRIPRRLRPTSHFGVQLLVDRGPRLEPLRDDQRTLRNALLRTVGVHRIQMLRFANFPDRVGPGTPRTWRRYVPPASGTVVLVITDLGLGRLGAMERTHSFDDWTDWAGRVRSAGAHPVALVPHGPRHWPRSLRRHLRLVHWDRTTSVGSVRAATAFKGAPT</sequence>
<dbReference type="Proteomes" id="UP000625079">
    <property type="component" value="Unassembled WGS sequence"/>
</dbReference>
<feature type="region of interest" description="Disordered" evidence="1">
    <location>
        <begin position="41"/>
        <end position="83"/>
    </location>
</feature>
<evidence type="ECO:0000256" key="1">
    <source>
        <dbReference type="SAM" id="MobiDB-lite"/>
    </source>
</evidence>
<dbReference type="EMBL" id="BMHC01000001">
    <property type="protein sequence ID" value="GGI21023.1"/>
    <property type="molecule type" value="Genomic_DNA"/>
</dbReference>
<feature type="compositionally biased region" description="Basic and acidic residues" evidence="1">
    <location>
        <begin position="53"/>
        <end position="71"/>
    </location>
</feature>
<reference evidence="2" key="1">
    <citation type="journal article" date="2014" name="Int. J. Syst. Evol. Microbiol.">
        <title>Complete genome sequence of Corynebacterium casei LMG S-19264T (=DSM 44701T), isolated from a smear-ripened cheese.</title>
        <authorList>
            <consortium name="US DOE Joint Genome Institute (JGI-PGF)"/>
            <person name="Walter F."/>
            <person name="Albersmeier A."/>
            <person name="Kalinowski J."/>
            <person name="Ruckert C."/>
        </authorList>
    </citation>
    <scope>NUCLEOTIDE SEQUENCE</scope>
    <source>
        <strain evidence="2">CGMCC 1.15034</strain>
    </source>
</reference>
<evidence type="ECO:0000313" key="3">
    <source>
        <dbReference type="EMBL" id="QOZ58203.1"/>
    </source>
</evidence>
<proteinExistence type="predicted"/>
<keyword evidence="4" id="KW-1185">Reference proteome</keyword>
<evidence type="ECO:0000313" key="2">
    <source>
        <dbReference type="EMBL" id="GGI21023.1"/>
    </source>
</evidence>
<gene>
    <name evidence="2" type="ORF">GCM10010987_12300</name>
    <name evidence="3" type="ORF">XH86_05195</name>
</gene>
<reference evidence="2" key="3">
    <citation type="submission" date="2022-12" db="EMBL/GenBank/DDBJ databases">
        <authorList>
            <person name="Sun Q."/>
            <person name="Zhou Y."/>
        </authorList>
    </citation>
    <scope>NUCLEOTIDE SEQUENCE</scope>
    <source>
        <strain evidence="2">CGMCC 1.15034</strain>
    </source>
</reference>
<name>A0A410V0G6_9BRAD</name>
<dbReference type="EMBL" id="CP030057">
    <property type="protein sequence ID" value="QOZ58203.1"/>
    <property type="molecule type" value="Genomic_DNA"/>
</dbReference>
<dbReference type="RefSeq" id="WP_128963915.1">
    <property type="nucleotide sequence ID" value="NZ_BMHC01000001.1"/>
</dbReference>
<protein>
    <submittedName>
        <fullName evidence="2">Uncharacterized protein</fullName>
    </submittedName>
</protein>
<dbReference type="AlphaFoldDB" id="A0A410V0G6"/>
<organism evidence="2 5">
    <name type="scientific">Bradyrhizobium guangdongense</name>
    <dbReference type="NCBI Taxonomy" id="1325090"/>
    <lineage>
        <taxon>Bacteria</taxon>
        <taxon>Pseudomonadati</taxon>
        <taxon>Pseudomonadota</taxon>
        <taxon>Alphaproteobacteria</taxon>
        <taxon>Hyphomicrobiales</taxon>
        <taxon>Nitrobacteraceae</taxon>
        <taxon>Bradyrhizobium</taxon>
    </lineage>
</organism>
<evidence type="ECO:0000313" key="4">
    <source>
        <dbReference type="Proteomes" id="UP000593880"/>
    </source>
</evidence>
<dbReference type="OrthoDB" id="9781927at2"/>
<reference evidence="3 4" key="2">
    <citation type="submission" date="2018-06" db="EMBL/GenBank/DDBJ databases">
        <title>Comparative genomics of rhizobia nodulating Arachis hypogaea in China.</title>
        <authorList>
            <person name="Li Y."/>
        </authorList>
    </citation>
    <scope>NUCLEOTIDE SEQUENCE [LARGE SCALE GENOMIC DNA]</scope>
    <source>
        <strain evidence="3 4">CCBAU 51658</strain>
    </source>
</reference>
<evidence type="ECO:0000313" key="5">
    <source>
        <dbReference type="Proteomes" id="UP000625079"/>
    </source>
</evidence>
<dbReference type="Proteomes" id="UP000593880">
    <property type="component" value="Chromosome"/>
</dbReference>
<accession>A0A410V0G6</accession>